<feature type="coiled-coil region" evidence="1">
    <location>
        <begin position="57"/>
        <end position="105"/>
    </location>
</feature>
<evidence type="ECO:0000313" key="2">
    <source>
        <dbReference type="EMBL" id="CDW88475.1"/>
    </source>
</evidence>
<name>A0A078B1N4_STYLE</name>
<dbReference type="Gene3D" id="3.30.450.40">
    <property type="match status" value="1"/>
</dbReference>
<dbReference type="AlphaFoldDB" id="A0A078B1N4"/>
<dbReference type="EMBL" id="CCKQ01016602">
    <property type="protein sequence ID" value="CDW88475.1"/>
    <property type="molecule type" value="Genomic_DNA"/>
</dbReference>
<dbReference type="OrthoDB" id="322987at2759"/>
<reference evidence="2 3" key="1">
    <citation type="submission" date="2014-06" db="EMBL/GenBank/DDBJ databases">
        <authorList>
            <person name="Swart Estienne"/>
        </authorList>
    </citation>
    <scope>NUCLEOTIDE SEQUENCE [LARGE SCALE GENOMIC DNA]</scope>
    <source>
        <strain evidence="2 3">130c</strain>
    </source>
</reference>
<keyword evidence="1" id="KW-0175">Coiled coil</keyword>
<proteinExistence type="predicted"/>
<protein>
    <submittedName>
        <fullName evidence="2">Uncharacterized protein</fullName>
    </submittedName>
</protein>
<dbReference type="InterPro" id="IPR029016">
    <property type="entry name" value="GAF-like_dom_sf"/>
</dbReference>
<dbReference type="Proteomes" id="UP000039865">
    <property type="component" value="Unassembled WGS sequence"/>
</dbReference>
<dbReference type="InParanoid" id="A0A078B1N4"/>
<gene>
    <name evidence="2" type="primary">Contig4086.g4370</name>
    <name evidence="2" type="ORF">STYLEM_17596</name>
</gene>
<accession>A0A078B1N4</accession>
<organism evidence="2 3">
    <name type="scientific">Stylonychia lemnae</name>
    <name type="common">Ciliate</name>
    <dbReference type="NCBI Taxonomy" id="5949"/>
    <lineage>
        <taxon>Eukaryota</taxon>
        <taxon>Sar</taxon>
        <taxon>Alveolata</taxon>
        <taxon>Ciliophora</taxon>
        <taxon>Intramacronucleata</taxon>
        <taxon>Spirotrichea</taxon>
        <taxon>Stichotrichia</taxon>
        <taxon>Sporadotrichida</taxon>
        <taxon>Oxytrichidae</taxon>
        <taxon>Stylonychinae</taxon>
        <taxon>Stylonychia</taxon>
    </lineage>
</organism>
<dbReference type="SUPFAM" id="SSF55781">
    <property type="entry name" value="GAF domain-like"/>
    <property type="match status" value="1"/>
</dbReference>
<sequence>MLQKVLVKEFYTDIKEQQNLNFSSLIKSRKSIRQYTNSKEKSEHLDTIDERETFMSKKRQSRAVNEMIQQVKQIEDKLRIAKRRNQKLKQLNKIQKEKIESEKQNFQKVMNKPMSLLKQFAQNNSSRAQLLNDSVSHQYLSVNKDIYIHDSNADLSRVVQDSSRLNPLKSSRSLLRSEQSLDTIIIRRSQFNDVQLRQTTRIAHLYEYYFTERMQNEYQMSKQKLKDLLSSQAQQNEIIEAFKNQNQQVKKIILVYSCLKQTLNCQNVAIYQCNSRVLKQFFKDSVKNQPQQCKKIFLSDGYKIKILLQSNQNYPSKILPKNQNDFLQDMFNEKQGILKVMQDEEGEPLLSVQNLNVAAYFSMILLVNNLVLIQIDEDIFTVSNFINKKVSEQRLTGQALIHKLILYTDSIYESPFYNQNLDNLLDTKKIKNFVAFEFGIDDDTDVKGGYSRVGVIQLINKLNQDKISQHDLDMIYAIKIFLATAIDSITILNYTVKVTVSVTQELNKIFKTLAERDQRRMNSKMNLDILEKNLIGMSLTLGSMIRTNVKRVEGN</sequence>
<evidence type="ECO:0000313" key="3">
    <source>
        <dbReference type="Proteomes" id="UP000039865"/>
    </source>
</evidence>
<evidence type="ECO:0000256" key="1">
    <source>
        <dbReference type="SAM" id="Coils"/>
    </source>
</evidence>
<keyword evidence="3" id="KW-1185">Reference proteome</keyword>